<accession>A0ABD2PXB9</accession>
<dbReference type="PANTHER" id="PTHR21696">
    <property type="entry name" value="PROTEIN UNC-79 HOMOLOG"/>
    <property type="match status" value="1"/>
</dbReference>
<evidence type="ECO:0000313" key="3">
    <source>
        <dbReference type="Proteomes" id="UP001626550"/>
    </source>
</evidence>
<name>A0ABD2PXB9_9PLAT</name>
<feature type="compositionally biased region" description="Basic residues" evidence="1">
    <location>
        <begin position="123"/>
        <end position="133"/>
    </location>
</feature>
<protein>
    <submittedName>
        <fullName evidence="2">Protein unc-79</fullName>
    </submittedName>
</protein>
<evidence type="ECO:0000313" key="2">
    <source>
        <dbReference type="EMBL" id="KAL3312076.1"/>
    </source>
</evidence>
<feature type="compositionally biased region" description="Polar residues" evidence="1">
    <location>
        <begin position="81"/>
        <end position="95"/>
    </location>
</feature>
<dbReference type="EMBL" id="JBJKFK010001873">
    <property type="protein sequence ID" value="KAL3312076.1"/>
    <property type="molecule type" value="Genomic_DNA"/>
</dbReference>
<feature type="non-terminal residue" evidence="2">
    <location>
        <position position="1"/>
    </location>
</feature>
<organism evidence="2 3">
    <name type="scientific">Cichlidogyrus casuarinus</name>
    <dbReference type="NCBI Taxonomy" id="1844966"/>
    <lineage>
        <taxon>Eukaryota</taxon>
        <taxon>Metazoa</taxon>
        <taxon>Spiralia</taxon>
        <taxon>Lophotrochozoa</taxon>
        <taxon>Platyhelminthes</taxon>
        <taxon>Monogenea</taxon>
        <taxon>Monopisthocotylea</taxon>
        <taxon>Dactylogyridea</taxon>
        <taxon>Ancyrocephalidae</taxon>
        <taxon>Cichlidogyrus</taxon>
    </lineage>
</organism>
<feature type="compositionally biased region" description="Basic and acidic residues" evidence="1">
    <location>
        <begin position="96"/>
        <end position="112"/>
    </location>
</feature>
<dbReference type="InterPro" id="IPR024855">
    <property type="entry name" value="UNC79"/>
</dbReference>
<proteinExistence type="predicted"/>
<reference evidence="2 3" key="1">
    <citation type="submission" date="2024-11" db="EMBL/GenBank/DDBJ databases">
        <title>Adaptive evolution of stress response genes in parasites aligns with host niche diversity.</title>
        <authorList>
            <person name="Hahn C."/>
            <person name="Resl P."/>
        </authorList>
    </citation>
    <scope>NUCLEOTIDE SEQUENCE [LARGE SCALE GENOMIC DNA]</scope>
    <source>
        <strain evidence="2">EGGRZ-B1_66</strain>
        <tissue evidence="2">Body</tissue>
    </source>
</reference>
<gene>
    <name evidence="2" type="primary">UNC79_4</name>
    <name evidence="2" type="ORF">Ciccas_009338</name>
</gene>
<comment type="caution">
    <text evidence="2">The sequence shown here is derived from an EMBL/GenBank/DDBJ whole genome shotgun (WGS) entry which is preliminary data.</text>
</comment>
<keyword evidence="3" id="KW-1185">Reference proteome</keyword>
<dbReference type="Proteomes" id="UP001626550">
    <property type="component" value="Unassembled WGS sequence"/>
</dbReference>
<feature type="region of interest" description="Disordered" evidence="1">
    <location>
        <begin position="1"/>
        <end position="146"/>
    </location>
</feature>
<feature type="compositionally biased region" description="Acidic residues" evidence="1">
    <location>
        <begin position="20"/>
        <end position="29"/>
    </location>
</feature>
<dbReference type="AlphaFoldDB" id="A0ABD2PXB9"/>
<sequence>ANNLSLDVSAIVEQETPTSSEEDETDTDSNESQATKWTVPSGEAASDTDKANPITDPKSVSSDDQIIAIPSVSDEQKACIQVTSTTKNGTDGQCTSKKDASSVTFEEVKEPVEEVPSTPPHLYKAKPRRKKSSVGKDAYANKRRSRQQSLLAPLESQASPLAQLASQMLNRDRCKNCGQMLETYDEETVGLGIVCLSSFVNREPSLAAPYLLEMLMTATKIVSNPFYSWNVELFVYPFSYQQMISC</sequence>
<evidence type="ECO:0000256" key="1">
    <source>
        <dbReference type="SAM" id="MobiDB-lite"/>
    </source>
</evidence>
<dbReference type="PANTHER" id="PTHR21696:SF2">
    <property type="entry name" value="PROTEIN UNC-79 HOMOLOG"/>
    <property type="match status" value="1"/>
</dbReference>